<organism evidence="1 2">
    <name type="scientific">Thraustotheca clavata</name>
    <dbReference type="NCBI Taxonomy" id="74557"/>
    <lineage>
        <taxon>Eukaryota</taxon>
        <taxon>Sar</taxon>
        <taxon>Stramenopiles</taxon>
        <taxon>Oomycota</taxon>
        <taxon>Saprolegniomycetes</taxon>
        <taxon>Saprolegniales</taxon>
        <taxon>Achlyaceae</taxon>
        <taxon>Thraustotheca</taxon>
    </lineage>
</organism>
<evidence type="ECO:0000313" key="2">
    <source>
        <dbReference type="Proteomes" id="UP000243217"/>
    </source>
</evidence>
<sequence length="77" mass="8357">MTNLEANSKEGMNGTSHADITIRIGKRDDPLLLVYARQFLEHFGNPRGKAIVAAVGLKDRTASTFEAIMNTIKGALV</sequence>
<dbReference type="GO" id="GO:0043248">
    <property type="term" value="P:proteasome assembly"/>
    <property type="evidence" value="ECO:0007669"/>
    <property type="project" value="InterPro"/>
</dbReference>
<evidence type="ECO:0000313" key="1">
    <source>
        <dbReference type="EMBL" id="OQR81422.1"/>
    </source>
</evidence>
<name>A0A1V9Y6R7_9STRA</name>
<dbReference type="InterPro" id="IPR018788">
    <property type="entry name" value="Proteasome_assmbl_chp_3"/>
</dbReference>
<dbReference type="Proteomes" id="UP000243217">
    <property type="component" value="Unassembled WGS sequence"/>
</dbReference>
<proteinExistence type="predicted"/>
<gene>
    <name evidence="1" type="ORF">THRCLA_11747</name>
</gene>
<protein>
    <submittedName>
        <fullName evidence="1">Uncharacterized protein</fullName>
    </submittedName>
</protein>
<accession>A0A1V9Y6R7</accession>
<comment type="caution">
    <text evidence="1">The sequence shown here is derived from an EMBL/GenBank/DDBJ whole genome shotgun (WGS) entry which is preliminary data.</text>
</comment>
<dbReference type="InterPro" id="IPR053720">
    <property type="entry name" value="Psm_Assembly_Chaperone"/>
</dbReference>
<dbReference type="STRING" id="74557.A0A1V9Y6R7"/>
<dbReference type="Pfam" id="PF10178">
    <property type="entry name" value="PAC3"/>
    <property type="match status" value="1"/>
</dbReference>
<dbReference type="Gene3D" id="3.30.230.90">
    <property type="match status" value="1"/>
</dbReference>
<dbReference type="EMBL" id="JNBS01004998">
    <property type="protein sequence ID" value="OQR81422.1"/>
    <property type="molecule type" value="Genomic_DNA"/>
</dbReference>
<reference evidence="1 2" key="1">
    <citation type="journal article" date="2014" name="Genome Biol. Evol.">
        <title>The secreted proteins of Achlya hypogyna and Thraustotheca clavata identify the ancestral oomycete secretome and reveal gene acquisitions by horizontal gene transfer.</title>
        <authorList>
            <person name="Misner I."/>
            <person name="Blouin N."/>
            <person name="Leonard G."/>
            <person name="Richards T.A."/>
            <person name="Lane C.E."/>
        </authorList>
    </citation>
    <scope>NUCLEOTIDE SEQUENCE [LARGE SCALE GENOMIC DNA]</scope>
    <source>
        <strain evidence="1 2">ATCC 34112</strain>
    </source>
</reference>
<dbReference type="AlphaFoldDB" id="A0A1V9Y6R7"/>
<keyword evidence="2" id="KW-1185">Reference proteome</keyword>
<dbReference type="OrthoDB" id="5839at2759"/>